<sequence length="78" mass="8640">MKTICLLFMLAACLAVVCAAPAGQAPTVNLLKYNNDQELEAIMRQIIAQYEQQYGGTSQFHQPQAVSYTNPHQLTINL</sequence>
<feature type="signal peptide" evidence="1">
    <location>
        <begin position="1"/>
        <end position="19"/>
    </location>
</feature>
<organism evidence="2 3">
    <name type="scientific">Drosophila lebanonensis</name>
    <name type="common">Fruit fly</name>
    <name type="synonym">Scaptodrosophila lebanonensis</name>
    <dbReference type="NCBI Taxonomy" id="7225"/>
    <lineage>
        <taxon>Eukaryota</taxon>
        <taxon>Metazoa</taxon>
        <taxon>Ecdysozoa</taxon>
        <taxon>Arthropoda</taxon>
        <taxon>Hexapoda</taxon>
        <taxon>Insecta</taxon>
        <taxon>Pterygota</taxon>
        <taxon>Neoptera</taxon>
        <taxon>Endopterygota</taxon>
        <taxon>Diptera</taxon>
        <taxon>Brachycera</taxon>
        <taxon>Muscomorpha</taxon>
        <taxon>Ephydroidea</taxon>
        <taxon>Drosophilidae</taxon>
        <taxon>Scaptodrosophila</taxon>
    </lineage>
</organism>
<dbReference type="RefSeq" id="XP_030370421.1">
    <property type="nucleotide sequence ID" value="XM_030514561.1"/>
</dbReference>
<evidence type="ECO:0000313" key="2">
    <source>
        <dbReference type="Proteomes" id="UP000504634"/>
    </source>
</evidence>
<protein>
    <submittedName>
        <fullName evidence="3">Uncharacterized protein LOC115621039</fullName>
    </submittedName>
</protein>
<evidence type="ECO:0000313" key="3">
    <source>
        <dbReference type="RefSeq" id="XP_030370421.1"/>
    </source>
</evidence>
<proteinExistence type="predicted"/>
<accession>A0A6J2T0K2</accession>
<dbReference type="Proteomes" id="UP000504634">
    <property type="component" value="Unplaced"/>
</dbReference>
<dbReference type="AlphaFoldDB" id="A0A6J2T0K2"/>
<keyword evidence="1" id="KW-0732">Signal</keyword>
<name>A0A6J2T0K2_DROLE</name>
<dbReference type="GeneID" id="115621039"/>
<reference evidence="3" key="1">
    <citation type="submission" date="2025-08" db="UniProtKB">
        <authorList>
            <consortium name="RefSeq"/>
        </authorList>
    </citation>
    <scope>IDENTIFICATION</scope>
    <source>
        <strain evidence="3">11010-0011.00</strain>
        <tissue evidence="3">Whole body</tissue>
    </source>
</reference>
<dbReference type="OrthoDB" id="8047158at2759"/>
<gene>
    <name evidence="3" type="primary">LOC115621039</name>
</gene>
<keyword evidence="2" id="KW-1185">Reference proteome</keyword>
<evidence type="ECO:0000256" key="1">
    <source>
        <dbReference type="SAM" id="SignalP"/>
    </source>
</evidence>
<feature type="chain" id="PRO_5026826284" evidence="1">
    <location>
        <begin position="20"/>
        <end position="78"/>
    </location>
</feature>